<dbReference type="Proteomes" id="UP001600064">
    <property type="component" value="Unassembled WGS sequence"/>
</dbReference>
<keyword evidence="2" id="KW-0812">Transmembrane</keyword>
<keyword evidence="2" id="KW-1133">Transmembrane helix</keyword>
<reference evidence="3 4" key="1">
    <citation type="journal article" date="2024" name="Commun. Biol.">
        <title>Comparative genomic analysis of thermophilic fungi reveals convergent evolutionary adaptations and gene losses.</title>
        <authorList>
            <person name="Steindorff A.S."/>
            <person name="Aguilar-Pontes M.V."/>
            <person name="Robinson A.J."/>
            <person name="Andreopoulos B."/>
            <person name="LaButti K."/>
            <person name="Kuo A."/>
            <person name="Mondo S."/>
            <person name="Riley R."/>
            <person name="Otillar R."/>
            <person name="Haridas S."/>
            <person name="Lipzen A."/>
            <person name="Grimwood J."/>
            <person name="Schmutz J."/>
            <person name="Clum A."/>
            <person name="Reid I.D."/>
            <person name="Moisan M.C."/>
            <person name="Butler G."/>
            <person name="Nguyen T.T.M."/>
            <person name="Dewar K."/>
            <person name="Conant G."/>
            <person name="Drula E."/>
            <person name="Henrissat B."/>
            <person name="Hansel C."/>
            <person name="Singer S."/>
            <person name="Hutchinson M.I."/>
            <person name="de Vries R.P."/>
            <person name="Natvig D.O."/>
            <person name="Powell A.J."/>
            <person name="Tsang A."/>
            <person name="Grigoriev I.V."/>
        </authorList>
    </citation>
    <scope>NUCLEOTIDE SEQUENCE [LARGE SCALE GENOMIC DNA]</scope>
    <source>
        <strain evidence="3 4">ATCC 22073</strain>
    </source>
</reference>
<feature type="transmembrane region" description="Helical" evidence="2">
    <location>
        <begin position="78"/>
        <end position="98"/>
    </location>
</feature>
<protein>
    <submittedName>
        <fullName evidence="3">Uncharacterized protein</fullName>
    </submittedName>
</protein>
<keyword evidence="2" id="KW-0472">Membrane</keyword>
<comment type="caution">
    <text evidence="3">The sequence shown here is derived from an EMBL/GenBank/DDBJ whole genome shotgun (WGS) entry which is preliminary data.</text>
</comment>
<feature type="transmembrane region" description="Helical" evidence="2">
    <location>
        <begin position="110"/>
        <end position="132"/>
    </location>
</feature>
<evidence type="ECO:0000313" key="3">
    <source>
        <dbReference type="EMBL" id="KAL2267264.1"/>
    </source>
</evidence>
<dbReference type="Pfam" id="PF11374">
    <property type="entry name" value="DUF3176"/>
    <property type="match status" value="1"/>
</dbReference>
<gene>
    <name evidence="3" type="ORF">VTJ83DRAFT_4541</name>
</gene>
<feature type="transmembrane region" description="Helical" evidence="2">
    <location>
        <begin position="589"/>
        <end position="610"/>
    </location>
</feature>
<accession>A0ABR4DA76</accession>
<feature type="transmembrane region" description="Helical" evidence="2">
    <location>
        <begin position="170"/>
        <end position="191"/>
    </location>
</feature>
<keyword evidence="4" id="KW-1185">Reference proteome</keyword>
<evidence type="ECO:0000256" key="1">
    <source>
        <dbReference type="SAM" id="MobiDB-lite"/>
    </source>
</evidence>
<organism evidence="3 4">
    <name type="scientific">Remersonia thermophila</name>
    <dbReference type="NCBI Taxonomy" id="72144"/>
    <lineage>
        <taxon>Eukaryota</taxon>
        <taxon>Fungi</taxon>
        <taxon>Dikarya</taxon>
        <taxon>Ascomycota</taxon>
        <taxon>Pezizomycotina</taxon>
        <taxon>Sordariomycetes</taxon>
        <taxon>Sordariomycetidae</taxon>
        <taxon>Sordariales</taxon>
        <taxon>Sordariales incertae sedis</taxon>
        <taxon>Remersonia</taxon>
    </lineage>
</organism>
<dbReference type="EMBL" id="JAZGUE010000004">
    <property type="protein sequence ID" value="KAL2267264.1"/>
    <property type="molecule type" value="Genomic_DNA"/>
</dbReference>
<dbReference type="RefSeq" id="XP_070865991.1">
    <property type="nucleotide sequence ID" value="XM_071011042.1"/>
</dbReference>
<evidence type="ECO:0000313" key="4">
    <source>
        <dbReference type="Proteomes" id="UP001600064"/>
    </source>
</evidence>
<evidence type="ECO:0000256" key="2">
    <source>
        <dbReference type="SAM" id="Phobius"/>
    </source>
</evidence>
<sequence length="689" mass="74997">MRELATGRRGDNNNKKKNAMSNSIHRAASPTDDIMAKPPVGLATQSAAYNHDELPLHEEPAGSDDRNHARISLWLPEILSQVCGMACLVAIVCMLWSYNGQSPPNFGKGFTLNTLLAFLTSLARACFLVPVVEGISQLKWVWFSSRTHRPLIDYQRFEDAARGGLGSAKLLFNFNGVLASFGALIMLSGLVTSTLTQQAINYILVQDVSHDQRDTATVQRATLFSTYDGNDLAITPYDTARLQRAIFEGTFTAPTDGVPHVRPVCSSGECAWPPYGSLAICGGVANLTERGDPELLAKLQTLTEKRWAVLSNTSHSLFSALGYGDLYYQAVPNVFPIIIGHLEAPSGAFNQSVADLMINDNFLAYSDDLLNNTLDDGGGRDLSRIKYLEVALWWCTKTYATKVTAGQPRTEELAALSQAAAPDGKEKKLNMQWEPAYYLCYQGETCNGTYGGATVDLAAPPGSVFDQGTESEASAYPVHQWTALTCSALITATMFDSVLLDNKRGVVTSNGGGVAKAFAYSLLGDFQATELPPPEQQMANVDTLVSNLARTLTNIVREGTTRLNATDSSAVVPGTVFIPQSRIEIHWKWLAMLATQLVLTGVFLAVTVVVTRAERVQVLKGSSLAALCVLDRDARERLGGVDSLAGLGKRAKEVKLRLERDAGGRVWLRRDGEQHEERGSWEMYGKDEK</sequence>
<dbReference type="GeneID" id="98125686"/>
<feature type="region of interest" description="Disordered" evidence="1">
    <location>
        <begin position="1"/>
        <end position="23"/>
    </location>
</feature>
<name>A0ABR4DA76_9PEZI</name>
<dbReference type="PANTHER" id="PTHR35394">
    <property type="entry name" value="DUF3176 DOMAIN-CONTAINING PROTEIN"/>
    <property type="match status" value="1"/>
</dbReference>
<feature type="compositionally biased region" description="Basic and acidic residues" evidence="1">
    <location>
        <begin position="1"/>
        <end position="14"/>
    </location>
</feature>
<proteinExistence type="predicted"/>
<dbReference type="PANTHER" id="PTHR35394:SF5">
    <property type="entry name" value="DUF3176 DOMAIN-CONTAINING PROTEIN"/>
    <property type="match status" value="1"/>
</dbReference>
<dbReference type="InterPro" id="IPR021514">
    <property type="entry name" value="DUF3176"/>
</dbReference>